<dbReference type="PROSITE" id="PS50181">
    <property type="entry name" value="FBOX"/>
    <property type="match status" value="1"/>
</dbReference>
<proteinExistence type="predicted"/>
<feature type="region of interest" description="Disordered" evidence="1">
    <location>
        <begin position="1"/>
        <end position="26"/>
    </location>
</feature>
<evidence type="ECO:0000313" key="4">
    <source>
        <dbReference type="Proteomes" id="UP000076738"/>
    </source>
</evidence>
<dbReference type="AlphaFoldDB" id="A0A167KL74"/>
<dbReference type="EMBL" id="KV417293">
    <property type="protein sequence ID" value="KZO94759.1"/>
    <property type="molecule type" value="Genomic_DNA"/>
</dbReference>
<evidence type="ECO:0000259" key="2">
    <source>
        <dbReference type="PROSITE" id="PS50181"/>
    </source>
</evidence>
<sequence>MGRRQSVACDVPIRNTGSHGGREAPTRHSIRRVASPLTPYPVSSFPDRTNAKAQSNSMQLLDFPVEILQEVVEHVDDARDVLSLGLTCSRLKSVTIPFPLEYRNVVWPTHDGTWRIGSSAVKDLNPFGELSLACEDFLSAAPVRWRAIRDVSIYKWGTPVAPRFMQDYVRSDGFILPRLPEEVYDVLMHQANNPQEIIERGNARHLYMVDNISRILGRMPWLTALTWHWFPPEVDSDLWRVLDKMNSLRKVCFVFNTDFTHGYNATALSTIVGRLVQSIAGCGSLETLAINVPIARNGHHDSTWNFDHIYDVTWPLLRQLDLSHTRITSDKKFMLFLSRHDQLEHLRISESTLPSVQVETSQLPNLVNVDVPNFKLAKSLINPKESTIQPDARRVHGLRIQSALIKSQFATLCDILPRIASTLQTLNISLNVTSDADIPTVLDRAPNLVNLEITGHNVMDVLSAARRVRSRHTLQALNSGPMRDWTNIRFPMDYVDHLGRWASCFSKASKLKTLLLRCSTRLSAHDKPAMYDEAQSVSLSDVFRPVVSNVIRVQTQVMQGRDLGLLITCYRKD</sequence>
<dbReference type="Proteomes" id="UP000076738">
    <property type="component" value="Unassembled WGS sequence"/>
</dbReference>
<dbReference type="InterPro" id="IPR032675">
    <property type="entry name" value="LRR_dom_sf"/>
</dbReference>
<evidence type="ECO:0000256" key="1">
    <source>
        <dbReference type="SAM" id="MobiDB-lite"/>
    </source>
</evidence>
<organism evidence="3 4">
    <name type="scientific">Calocera viscosa (strain TUFC12733)</name>
    <dbReference type="NCBI Taxonomy" id="1330018"/>
    <lineage>
        <taxon>Eukaryota</taxon>
        <taxon>Fungi</taxon>
        <taxon>Dikarya</taxon>
        <taxon>Basidiomycota</taxon>
        <taxon>Agaricomycotina</taxon>
        <taxon>Dacrymycetes</taxon>
        <taxon>Dacrymycetales</taxon>
        <taxon>Dacrymycetaceae</taxon>
        <taxon>Calocera</taxon>
    </lineage>
</organism>
<dbReference type="Gene3D" id="3.80.10.10">
    <property type="entry name" value="Ribonuclease Inhibitor"/>
    <property type="match status" value="1"/>
</dbReference>
<dbReference type="InterPro" id="IPR001810">
    <property type="entry name" value="F-box_dom"/>
</dbReference>
<accession>A0A167KL74</accession>
<reference evidence="3 4" key="1">
    <citation type="journal article" date="2016" name="Mol. Biol. Evol.">
        <title>Comparative Genomics of Early-Diverging Mushroom-Forming Fungi Provides Insights into the Origins of Lignocellulose Decay Capabilities.</title>
        <authorList>
            <person name="Nagy L.G."/>
            <person name="Riley R."/>
            <person name="Tritt A."/>
            <person name="Adam C."/>
            <person name="Daum C."/>
            <person name="Floudas D."/>
            <person name="Sun H."/>
            <person name="Yadav J.S."/>
            <person name="Pangilinan J."/>
            <person name="Larsson K.H."/>
            <person name="Matsuura K."/>
            <person name="Barry K."/>
            <person name="Labutti K."/>
            <person name="Kuo R."/>
            <person name="Ohm R.A."/>
            <person name="Bhattacharya S.S."/>
            <person name="Shirouzu T."/>
            <person name="Yoshinaga Y."/>
            <person name="Martin F.M."/>
            <person name="Grigoriev I.V."/>
            <person name="Hibbett D.S."/>
        </authorList>
    </citation>
    <scope>NUCLEOTIDE SEQUENCE [LARGE SCALE GENOMIC DNA]</scope>
    <source>
        <strain evidence="3 4">TUFC12733</strain>
    </source>
</reference>
<gene>
    <name evidence="3" type="ORF">CALVIDRAFT_200156</name>
</gene>
<dbReference type="OrthoDB" id="3353816at2759"/>
<evidence type="ECO:0000313" key="3">
    <source>
        <dbReference type="EMBL" id="KZO94759.1"/>
    </source>
</evidence>
<protein>
    <recommendedName>
        <fullName evidence="2">F-box domain-containing protein</fullName>
    </recommendedName>
</protein>
<feature type="domain" description="F-box" evidence="2">
    <location>
        <begin position="57"/>
        <end position="105"/>
    </location>
</feature>
<dbReference type="SUPFAM" id="SSF52047">
    <property type="entry name" value="RNI-like"/>
    <property type="match status" value="1"/>
</dbReference>
<name>A0A167KL74_CALVF</name>
<keyword evidence="4" id="KW-1185">Reference proteome</keyword>